<dbReference type="GO" id="GO:0043093">
    <property type="term" value="P:FtsZ-dependent cytokinesis"/>
    <property type="evidence" value="ECO:0007669"/>
    <property type="project" value="UniProtKB-UniRule"/>
</dbReference>
<dbReference type="Pfam" id="PF03799">
    <property type="entry name" value="FtsQ_DivIB_C"/>
    <property type="match status" value="1"/>
</dbReference>
<keyword evidence="2 9" id="KW-1003">Cell membrane</keyword>
<keyword evidence="7 9" id="KW-0472">Membrane</keyword>
<evidence type="ECO:0000256" key="6">
    <source>
        <dbReference type="ARBA" id="ARBA00022989"/>
    </source>
</evidence>
<accession>A0A844QGG1</accession>
<evidence type="ECO:0000256" key="3">
    <source>
        <dbReference type="ARBA" id="ARBA00022519"/>
    </source>
</evidence>
<name>A0A844QGG1_9HYPH</name>
<dbReference type="InterPro" id="IPR013685">
    <property type="entry name" value="POTRA_FtsQ_type"/>
</dbReference>
<organism evidence="11 12">
    <name type="scientific">Nitratireductor arenosus</name>
    <dbReference type="NCBI Taxonomy" id="2682096"/>
    <lineage>
        <taxon>Bacteria</taxon>
        <taxon>Pseudomonadati</taxon>
        <taxon>Pseudomonadota</taxon>
        <taxon>Alphaproteobacteria</taxon>
        <taxon>Hyphomicrobiales</taxon>
        <taxon>Phyllobacteriaceae</taxon>
        <taxon>Nitratireductor</taxon>
    </lineage>
</organism>
<evidence type="ECO:0000256" key="7">
    <source>
        <dbReference type="ARBA" id="ARBA00023136"/>
    </source>
</evidence>
<dbReference type="PANTHER" id="PTHR35851:SF1">
    <property type="entry name" value="CELL DIVISION PROTEIN FTSQ"/>
    <property type="match status" value="1"/>
</dbReference>
<dbReference type="RefSeq" id="WP_156712135.1">
    <property type="nucleotide sequence ID" value="NZ_WPHG01000002.1"/>
</dbReference>
<dbReference type="PANTHER" id="PTHR35851">
    <property type="entry name" value="CELL DIVISION PROTEIN FTSQ"/>
    <property type="match status" value="1"/>
</dbReference>
<dbReference type="HAMAP" id="MF_00911">
    <property type="entry name" value="FtsQ_subfam"/>
    <property type="match status" value="1"/>
</dbReference>
<proteinExistence type="inferred from homology"/>
<dbReference type="EMBL" id="WPHG01000002">
    <property type="protein sequence ID" value="MVA97148.1"/>
    <property type="molecule type" value="Genomic_DNA"/>
</dbReference>
<evidence type="ECO:0000259" key="10">
    <source>
        <dbReference type="PROSITE" id="PS51779"/>
    </source>
</evidence>
<keyword evidence="3 9" id="KW-0997">Cell inner membrane</keyword>
<keyword evidence="8 9" id="KW-0131">Cell cycle</keyword>
<keyword evidence="12" id="KW-1185">Reference proteome</keyword>
<reference evidence="11 12" key="1">
    <citation type="submission" date="2019-12" db="EMBL/GenBank/DDBJ databases">
        <title>Nitratireductor arenosus sp. nov., Isolated from sea sand, Jeju island, South Korea.</title>
        <authorList>
            <person name="Kim W."/>
        </authorList>
    </citation>
    <scope>NUCLEOTIDE SEQUENCE [LARGE SCALE GENOMIC DNA]</scope>
    <source>
        <strain evidence="11 12">CAU 1489</strain>
    </source>
</reference>
<sequence length="309" mass="33625">MFALRPAKNRKTGASLPSRTFAGLSEGVLPRLLRRPARFLSRLDVDTLEVPRHAMLAATLGVLAATGAYGAVLGGHMPSIVKGVTARSGFAIDDVRISGHRETSEIDILGRLELDGWTSLVGFDADTARARITAMPWVHSASVRKIYPDAIEIEIAEKQPFAIWQRGSDLTLIERDGAEIAPYRSDRYAMLPLVVGAGAAERAQEIVRKLALHPELAGRVKGYVRVADRRWDLRLANGVAVKLPENGEGRAIAELAALDRAHGLLARDIAAVDMRLDDRLVVKLTPEGVVRRDAALSMRAKGKRKGRSI</sequence>
<evidence type="ECO:0000256" key="9">
    <source>
        <dbReference type="HAMAP-Rule" id="MF_00911"/>
    </source>
</evidence>
<protein>
    <recommendedName>
        <fullName evidence="9">Cell division protein FtsQ</fullName>
    </recommendedName>
</protein>
<dbReference type="InterPro" id="IPR034746">
    <property type="entry name" value="POTRA"/>
</dbReference>
<evidence type="ECO:0000256" key="4">
    <source>
        <dbReference type="ARBA" id="ARBA00022618"/>
    </source>
</evidence>
<evidence type="ECO:0000256" key="5">
    <source>
        <dbReference type="ARBA" id="ARBA00022692"/>
    </source>
</evidence>
<dbReference type="Gene3D" id="3.40.50.11690">
    <property type="entry name" value="Cell division protein FtsQ/DivIB"/>
    <property type="match status" value="1"/>
</dbReference>
<dbReference type="InterPro" id="IPR005548">
    <property type="entry name" value="Cell_div_FtsQ/DivIB_C"/>
</dbReference>
<comment type="subcellular location">
    <subcellularLocation>
        <location evidence="9">Cell inner membrane</location>
        <topology evidence="9">Single-pass type II membrane protein</topology>
    </subcellularLocation>
    <subcellularLocation>
        <location evidence="1">Membrane</location>
    </subcellularLocation>
    <text evidence="9">Localizes to the division septum.</text>
</comment>
<evidence type="ECO:0000256" key="2">
    <source>
        <dbReference type="ARBA" id="ARBA00022475"/>
    </source>
</evidence>
<evidence type="ECO:0000313" key="11">
    <source>
        <dbReference type="EMBL" id="MVA97148.1"/>
    </source>
</evidence>
<feature type="domain" description="POTRA" evidence="10">
    <location>
        <begin position="90"/>
        <end position="158"/>
    </location>
</feature>
<gene>
    <name evidence="9" type="primary">ftsQ</name>
    <name evidence="11" type="ORF">GN330_07790</name>
</gene>
<evidence type="ECO:0000256" key="1">
    <source>
        <dbReference type="ARBA" id="ARBA00004370"/>
    </source>
</evidence>
<keyword evidence="6 9" id="KW-1133">Transmembrane helix</keyword>
<dbReference type="GO" id="GO:0090529">
    <property type="term" value="P:cell septum assembly"/>
    <property type="evidence" value="ECO:0007669"/>
    <property type="project" value="InterPro"/>
</dbReference>
<keyword evidence="4 9" id="KW-0132">Cell division</keyword>
<dbReference type="GO" id="GO:0032153">
    <property type="term" value="C:cell division site"/>
    <property type="evidence" value="ECO:0007669"/>
    <property type="project" value="UniProtKB-UniRule"/>
</dbReference>
<comment type="similarity">
    <text evidence="9">Belongs to the FtsQ/DivIB family. FtsQ subfamily.</text>
</comment>
<dbReference type="InterPro" id="IPR045335">
    <property type="entry name" value="FtsQ_C_sf"/>
</dbReference>
<evidence type="ECO:0000313" key="12">
    <source>
        <dbReference type="Proteomes" id="UP000463224"/>
    </source>
</evidence>
<evidence type="ECO:0000256" key="8">
    <source>
        <dbReference type="ARBA" id="ARBA00023306"/>
    </source>
</evidence>
<dbReference type="GO" id="GO:0005886">
    <property type="term" value="C:plasma membrane"/>
    <property type="evidence" value="ECO:0007669"/>
    <property type="project" value="UniProtKB-SubCell"/>
</dbReference>
<dbReference type="Proteomes" id="UP000463224">
    <property type="component" value="Unassembled WGS sequence"/>
</dbReference>
<dbReference type="InterPro" id="IPR026579">
    <property type="entry name" value="FtsQ"/>
</dbReference>
<comment type="function">
    <text evidence="9">Essential cell division protein.</text>
</comment>
<dbReference type="Gene3D" id="3.10.20.310">
    <property type="entry name" value="membrane protein fhac"/>
    <property type="match status" value="1"/>
</dbReference>
<dbReference type="AlphaFoldDB" id="A0A844QGG1"/>
<keyword evidence="5 9" id="KW-0812">Transmembrane</keyword>
<dbReference type="Pfam" id="PF08478">
    <property type="entry name" value="POTRA_1"/>
    <property type="match status" value="1"/>
</dbReference>
<comment type="caution">
    <text evidence="11">The sequence shown here is derived from an EMBL/GenBank/DDBJ whole genome shotgun (WGS) entry which is preliminary data.</text>
</comment>
<dbReference type="PROSITE" id="PS51779">
    <property type="entry name" value="POTRA"/>
    <property type="match status" value="1"/>
</dbReference>